<evidence type="ECO:0000259" key="3">
    <source>
        <dbReference type="Pfam" id="PF01841"/>
    </source>
</evidence>
<dbReference type="OrthoDB" id="3651060at2"/>
<feature type="transmembrane region" description="Helical" evidence="2">
    <location>
        <begin position="31"/>
        <end position="53"/>
    </location>
</feature>
<dbReference type="AlphaFoldDB" id="A0A3L7ARK2"/>
<gene>
    <name evidence="4" type="ORF">D9V34_09415</name>
</gene>
<proteinExistence type="predicted"/>
<evidence type="ECO:0000313" key="5">
    <source>
        <dbReference type="Proteomes" id="UP000269438"/>
    </source>
</evidence>
<accession>A0A3L7ARK2</accession>
<dbReference type="Proteomes" id="UP000269438">
    <property type="component" value="Unassembled WGS sequence"/>
</dbReference>
<feature type="transmembrane region" description="Helical" evidence="2">
    <location>
        <begin position="86"/>
        <end position="103"/>
    </location>
</feature>
<evidence type="ECO:0000313" key="4">
    <source>
        <dbReference type="EMBL" id="RLP82032.1"/>
    </source>
</evidence>
<dbReference type="Pfam" id="PF01841">
    <property type="entry name" value="Transglut_core"/>
    <property type="match status" value="1"/>
</dbReference>
<dbReference type="InterPro" id="IPR002931">
    <property type="entry name" value="Transglutaminase-like"/>
</dbReference>
<organism evidence="4 5">
    <name type="scientific">Mycetocola lacteus</name>
    <dbReference type="NCBI Taxonomy" id="76637"/>
    <lineage>
        <taxon>Bacteria</taxon>
        <taxon>Bacillati</taxon>
        <taxon>Actinomycetota</taxon>
        <taxon>Actinomycetes</taxon>
        <taxon>Micrococcales</taxon>
        <taxon>Microbacteriaceae</taxon>
        <taxon>Mycetocola</taxon>
    </lineage>
</organism>
<feature type="transmembrane region" description="Helical" evidence="2">
    <location>
        <begin position="275"/>
        <end position="298"/>
    </location>
</feature>
<feature type="transmembrane region" description="Helical" evidence="2">
    <location>
        <begin position="170"/>
        <end position="189"/>
    </location>
</feature>
<comment type="caution">
    <text evidence="4">The sequence shown here is derived from an EMBL/GenBank/DDBJ whole genome shotgun (WGS) entry which is preliminary data.</text>
</comment>
<feature type="transmembrane region" description="Helical" evidence="2">
    <location>
        <begin position="142"/>
        <end position="163"/>
    </location>
</feature>
<feature type="domain" description="Transglutaminase-like" evidence="3">
    <location>
        <begin position="569"/>
        <end position="651"/>
    </location>
</feature>
<keyword evidence="2" id="KW-0812">Transmembrane</keyword>
<keyword evidence="2" id="KW-0472">Membrane</keyword>
<reference evidence="4 5" key="1">
    <citation type="submission" date="2018-10" db="EMBL/GenBank/DDBJ databases">
        <authorList>
            <person name="Li J."/>
        </authorList>
    </citation>
    <scope>NUCLEOTIDE SEQUENCE [LARGE SCALE GENOMIC DNA]</scope>
    <source>
        <strain evidence="4 5">JCM 11654</strain>
    </source>
</reference>
<feature type="transmembrane region" description="Helical" evidence="2">
    <location>
        <begin position="59"/>
        <end position="79"/>
    </location>
</feature>
<protein>
    <submittedName>
        <fullName evidence="4">Transglutaminase domain-containing protein</fullName>
    </submittedName>
</protein>
<evidence type="ECO:0000256" key="2">
    <source>
        <dbReference type="SAM" id="Phobius"/>
    </source>
</evidence>
<sequence length="923" mass="99968">MSDITPERENRGGAAETAASRPAHTGFTPSALAGLAPALVFGLLSVAAVWPIYRTPRVWLVFGVALAIAVLLWAVRIALRWSGTRVFLLWLGLFVLSVVPVATPRLVGGNPARILSAERDALAAVVTGWKQLLTLSLPVGDYQAMLVPFYLLLSLSMLISVLLVTGRRRFLQWAVAPLVAPLLFGLIWGPGQVSAPLSVPLVGWTLVAPIELMIWSAALLAALIWVRWGADADRRAALKRGRGLSMGTGVTIQTRAAEGDVTPAVPRRSRWGRRVIGGVLLVAALIGSAIGAPSLAALGQREVPRAYVDPNLIIQAEPSPLGSYRQWKRDTTFNEGLFRVSAPGKGPERLGLAVLDGYDGTDFHVASPTEQGTRFTRFPGAVGAGDTQRVRVEIERGYTQLWLPLPAQIAQPPRFSGARADVLEDSFYLNRDTGTGVVTPPADPLDRTGNVGVRAGDAYEVEFPANPVDTGAPADPATQPPRFPTREMPELTAWLRTQAQPQNAAGFETLVKRLRDRGYLSHGLADDQANSAWITQLREGGGYQFSPSSAGHSGARIEQMFEDLNRQQRAAGPEADERALIAAVGDDEQFAAAVAIIADTFGYDARVVVGVRLGADNDIPGVPACRDTCTGANLAAWVEVRGANDVWHAVDVTPQSANLPTDLVEGQQLPEYATRPQDLGARSDDPQLNVGEGESVDNPDQDEAAWVEILWTVLRIVGLSLGALILLALPILYLPVAKRLRRTRRYAPAPAETRALGAWGELLDGYRDAGRRVPWGVPRMDQAIALAHEGLGDDTGEYGEAERDQERLLCSIASRVDRAVFARGLSTDEDVERIWEDVAVALETLRVSEPGRWRRLRIRWSLRSLLADVSVRGIGAQLSRWGRSASRTLTTPARRLSVRASQKGRGRDSTDTSTHLTQEKTQR</sequence>
<evidence type="ECO:0000256" key="1">
    <source>
        <dbReference type="SAM" id="MobiDB-lite"/>
    </source>
</evidence>
<feature type="region of interest" description="Disordered" evidence="1">
    <location>
        <begin position="674"/>
        <end position="697"/>
    </location>
</feature>
<dbReference type="RefSeq" id="WP_121688588.1">
    <property type="nucleotide sequence ID" value="NZ_RCUY01000009.1"/>
</dbReference>
<feature type="region of interest" description="Disordered" evidence="1">
    <location>
        <begin position="1"/>
        <end position="22"/>
    </location>
</feature>
<name>A0A3L7ARK2_9MICO</name>
<keyword evidence="2" id="KW-1133">Transmembrane helix</keyword>
<feature type="region of interest" description="Disordered" evidence="1">
    <location>
        <begin position="892"/>
        <end position="923"/>
    </location>
</feature>
<feature type="transmembrane region" description="Helical" evidence="2">
    <location>
        <begin position="201"/>
        <end position="226"/>
    </location>
</feature>
<keyword evidence="5" id="KW-1185">Reference proteome</keyword>
<feature type="transmembrane region" description="Helical" evidence="2">
    <location>
        <begin position="709"/>
        <end position="736"/>
    </location>
</feature>
<dbReference type="EMBL" id="RCUY01000009">
    <property type="protein sequence ID" value="RLP82032.1"/>
    <property type="molecule type" value="Genomic_DNA"/>
</dbReference>
<feature type="compositionally biased region" description="Basic and acidic residues" evidence="1">
    <location>
        <begin position="1"/>
        <end position="11"/>
    </location>
</feature>